<dbReference type="Pfam" id="PF05866">
    <property type="entry name" value="RusA"/>
    <property type="match status" value="1"/>
</dbReference>
<dbReference type="GO" id="GO:0006281">
    <property type="term" value="P:DNA repair"/>
    <property type="evidence" value="ECO:0007669"/>
    <property type="project" value="InterPro"/>
</dbReference>
<protein>
    <submittedName>
        <fullName evidence="1">Uncharacterized protein</fullName>
    </submittedName>
</protein>
<dbReference type="InterPro" id="IPR008822">
    <property type="entry name" value="Endonuclease_RusA-like"/>
</dbReference>
<name>A0A0F9BHX9_9ZZZZ</name>
<organism evidence="1">
    <name type="scientific">marine sediment metagenome</name>
    <dbReference type="NCBI Taxonomy" id="412755"/>
    <lineage>
        <taxon>unclassified sequences</taxon>
        <taxon>metagenomes</taxon>
        <taxon>ecological metagenomes</taxon>
    </lineage>
</organism>
<dbReference type="Gene3D" id="3.30.1330.70">
    <property type="entry name" value="Holliday junction resolvase RusA"/>
    <property type="match status" value="1"/>
</dbReference>
<dbReference type="GO" id="GO:0000287">
    <property type="term" value="F:magnesium ion binding"/>
    <property type="evidence" value="ECO:0007669"/>
    <property type="project" value="InterPro"/>
</dbReference>
<dbReference type="InterPro" id="IPR036614">
    <property type="entry name" value="RusA-like_sf"/>
</dbReference>
<dbReference type="SUPFAM" id="SSF103084">
    <property type="entry name" value="Holliday junction resolvase RusA"/>
    <property type="match status" value="1"/>
</dbReference>
<reference evidence="1" key="1">
    <citation type="journal article" date="2015" name="Nature">
        <title>Complex archaea that bridge the gap between prokaryotes and eukaryotes.</title>
        <authorList>
            <person name="Spang A."/>
            <person name="Saw J.H."/>
            <person name="Jorgensen S.L."/>
            <person name="Zaremba-Niedzwiedzka K."/>
            <person name="Martijn J."/>
            <person name="Lind A.E."/>
            <person name="van Eijk R."/>
            <person name="Schleper C."/>
            <person name="Guy L."/>
            <person name="Ettema T.J."/>
        </authorList>
    </citation>
    <scope>NUCLEOTIDE SEQUENCE</scope>
</reference>
<comment type="caution">
    <text evidence="1">The sequence shown here is derived from an EMBL/GenBank/DDBJ whole genome shotgun (WGS) entry which is preliminary data.</text>
</comment>
<dbReference type="EMBL" id="LAZR01051978">
    <property type="protein sequence ID" value="KKK83986.1"/>
    <property type="molecule type" value="Genomic_DNA"/>
</dbReference>
<dbReference type="AlphaFoldDB" id="A0A0F9BHX9"/>
<accession>A0A0F9BHX9</accession>
<proteinExistence type="predicted"/>
<sequence>MRIEATILIEPVAKARARHTVIGKHVRTYTPAKTANAETLVLYSVREKLASGDTFPKGVALHLAVTFYRAKPKSAPKRLSMPLTRPDLDNYLKLLLDALNGYAFPDDGQVTRISAAKRFGDPPRIELVLTEDNPESDFVRTKENGRLL</sequence>
<dbReference type="GO" id="GO:0006310">
    <property type="term" value="P:DNA recombination"/>
    <property type="evidence" value="ECO:0007669"/>
    <property type="project" value="InterPro"/>
</dbReference>
<evidence type="ECO:0000313" key="1">
    <source>
        <dbReference type="EMBL" id="KKK83986.1"/>
    </source>
</evidence>
<gene>
    <name evidence="1" type="ORF">LCGC14_2787870</name>
</gene>